<reference evidence="3" key="1">
    <citation type="submission" date="2017-09" db="EMBL/GenBank/DDBJ databases">
        <title>The Reconstruction of 2,631 Draft Metagenome-Assembled Genomes from the Global Oceans.</title>
        <authorList>
            <person name="Tully B.J."/>
            <person name="Graham E.D."/>
            <person name="Heidelberg J.F."/>
        </authorList>
    </citation>
    <scope>NUCLEOTIDE SEQUENCE [LARGE SCALE GENOMIC DNA]</scope>
</reference>
<dbReference type="AlphaFoldDB" id="A0A2D6YL59"/>
<evidence type="ECO:0000259" key="1">
    <source>
        <dbReference type="PROSITE" id="PS50125"/>
    </source>
</evidence>
<sequence>MHACQAALKCKRRIQEINRSWESAGKKPFWSRFGIHTGITLVGNLGSQSRMNYTVVGDSVNLASRLEGINKIYKTEIIVSSDTRDAAEKEFLFRPLGSAAVKGKKQEVEIYELIESITEATEEQMQLSGDFTAALSLFQDGDLLGARKIFANLGDLYPTDHPTQIYIERCIEKDESGIVNI</sequence>
<dbReference type="InterPro" id="IPR029787">
    <property type="entry name" value="Nucleotide_cyclase"/>
</dbReference>
<dbReference type="PANTHER" id="PTHR43081:SF1">
    <property type="entry name" value="ADENYLATE CYCLASE, TERMINAL-DIFFERENTIATION SPECIFIC"/>
    <property type="match status" value="1"/>
</dbReference>
<protein>
    <recommendedName>
        <fullName evidence="1">Guanylate cyclase domain-containing protein</fullName>
    </recommendedName>
</protein>
<dbReference type="GO" id="GO:0035556">
    <property type="term" value="P:intracellular signal transduction"/>
    <property type="evidence" value="ECO:0007669"/>
    <property type="project" value="InterPro"/>
</dbReference>
<dbReference type="Gene3D" id="3.30.70.1230">
    <property type="entry name" value="Nucleotide cyclase"/>
    <property type="match status" value="1"/>
</dbReference>
<organism evidence="2 3">
    <name type="scientific">SAR324 cluster bacterium</name>
    <dbReference type="NCBI Taxonomy" id="2024889"/>
    <lineage>
        <taxon>Bacteria</taxon>
        <taxon>Deltaproteobacteria</taxon>
        <taxon>SAR324 cluster</taxon>
    </lineage>
</organism>
<feature type="domain" description="Guanylate cyclase" evidence="1">
    <location>
        <begin position="32"/>
        <end position="67"/>
    </location>
</feature>
<dbReference type="CDD" id="cd07302">
    <property type="entry name" value="CHD"/>
    <property type="match status" value="1"/>
</dbReference>
<gene>
    <name evidence="2" type="ORF">CMN54_10910</name>
</gene>
<dbReference type="PROSITE" id="PS50125">
    <property type="entry name" value="GUANYLATE_CYCLASE_2"/>
    <property type="match status" value="1"/>
</dbReference>
<dbReference type="GO" id="GO:0009190">
    <property type="term" value="P:cyclic nucleotide biosynthetic process"/>
    <property type="evidence" value="ECO:0007669"/>
    <property type="project" value="InterPro"/>
</dbReference>
<dbReference type="SUPFAM" id="SSF55073">
    <property type="entry name" value="Nucleotide cyclase"/>
    <property type="match status" value="1"/>
</dbReference>
<name>A0A2D6YL59_9DELT</name>
<dbReference type="Pfam" id="PF00211">
    <property type="entry name" value="Guanylate_cyc"/>
    <property type="match status" value="1"/>
</dbReference>
<dbReference type="InterPro" id="IPR050697">
    <property type="entry name" value="Adenylyl/Guanylyl_Cyclase_3/4"/>
</dbReference>
<evidence type="ECO:0000313" key="2">
    <source>
        <dbReference type="EMBL" id="MAH63933.1"/>
    </source>
</evidence>
<dbReference type="InterPro" id="IPR001054">
    <property type="entry name" value="A/G_cyclase"/>
</dbReference>
<dbReference type="EMBL" id="NZEX01000123">
    <property type="protein sequence ID" value="MAH63933.1"/>
    <property type="molecule type" value="Genomic_DNA"/>
</dbReference>
<dbReference type="PANTHER" id="PTHR43081">
    <property type="entry name" value="ADENYLATE CYCLASE, TERMINAL-DIFFERENTIATION SPECIFIC-RELATED"/>
    <property type="match status" value="1"/>
</dbReference>
<accession>A0A2D6YL59</accession>
<dbReference type="Proteomes" id="UP000226525">
    <property type="component" value="Unassembled WGS sequence"/>
</dbReference>
<proteinExistence type="predicted"/>
<dbReference type="GO" id="GO:0004016">
    <property type="term" value="F:adenylate cyclase activity"/>
    <property type="evidence" value="ECO:0007669"/>
    <property type="project" value="UniProtKB-ARBA"/>
</dbReference>
<evidence type="ECO:0000313" key="3">
    <source>
        <dbReference type="Proteomes" id="UP000226525"/>
    </source>
</evidence>
<comment type="caution">
    <text evidence="2">The sequence shown here is derived from an EMBL/GenBank/DDBJ whole genome shotgun (WGS) entry which is preliminary data.</text>
</comment>